<sequence>MMEEIDSLKIQLKTANIKVYSYCTDIIMLRGTNKCLDNDLEAKGKLINELQAKLNDSREAETKVIADKDISQGEVKTLKNALNASDTSHTNIEMELKSLRPEYDLLVSRPSVIDAIFKNEELLQHIKKISKENTTLKGEVSEFESFRKKSVRLHDEYLTNISEYNELTQFGSIVFPEFDAGMVISGFKTIWCVLKRWEEERKWRAKTTMILKPSSEMNISLSKTKTI</sequence>
<dbReference type="EMBL" id="LFYR01000817">
    <property type="protein sequence ID" value="KMZ68666.1"/>
    <property type="molecule type" value="Genomic_DNA"/>
</dbReference>
<gene>
    <name evidence="1" type="ORF">ZOSMA_231G00110</name>
</gene>
<dbReference type="AlphaFoldDB" id="A0A0K9PIA3"/>
<comment type="caution">
    <text evidence="1">The sequence shown here is derived from an EMBL/GenBank/DDBJ whole genome shotgun (WGS) entry which is preliminary data.</text>
</comment>
<protein>
    <submittedName>
        <fullName evidence="1">Uncharacterized protein</fullName>
    </submittedName>
</protein>
<evidence type="ECO:0000313" key="1">
    <source>
        <dbReference type="EMBL" id="KMZ68666.1"/>
    </source>
</evidence>
<proteinExistence type="predicted"/>
<evidence type="ECO:0000313" key="2">
    <source>
        <dbReference type="Proteomes" id="UP000036987"/>
    </source>
</evidence>
<organism evidence="1 2">
    <name type="scientific">Zostera marina</name>
    <name type="common">Eelgrass</name>
    <dbReference type="NCBI Taxonomy" id="29655"/>
    <lineage>
        <taxon>Eukaryota</taxon>
        <taxon>Viridiplantae</taxon>
        <taxon>Streptophyta</taxon>
        <taxon>Embryophyta</taxon>
        <taxon>Tracheophyta</taxon>
        <taxon>Spermatophyta</taxon>
        <taxon>Magnoliopsida</taxon>
        <taxon>Liliopsida</taxon>
        <taxon>Zosteraceae</taxon>
        <taxon>Zostera</taxon>
    </lineage>
</organism>
<keyword evidence="2" id="KW-1185">Reference proteome</keyword>
<accession>A0A0K9PIA3</accession>
<name>A0A0K9PIA3_ZOSMR</name>
<dbReference type="Proteomes" id="UP000036987">
    <property type="component" value="Unassembled WGS sequence"/>
</dbReference>
<reference evidence="2" key="1">
    <citation type="journal article" date="2016" name="Nature">
        <title>The genome of the seagrass Zostera marina reveals angiosperm adaptation to the sea.</title>
        <authorList>
            <person name="Olsen J.L."/>
            <person name="Rouze P."/>
            <person name="Verhelst B."/>
            <person name="Lin Y.-C."/>
            <person name="Bayer T."/>
            <person name="Collen J."/>
            <person name="Dattolo E."/>
            <person name="De Paoli E."/>
            <person name="Dittami S."/>
            <person name="Maumus F."/>
            <person name="Michel G."/>
            <person name="Kersting A."/>
            <person name="Lauritano C."/>
            <person name="Lohaus R."/>
            <person name="Toepel M."/>
            <person name="Tonon T."/>
            <person name="Vanneste K."/>
            <person name="Amirebrahimi M."/>
            <person name="Brakel J."/>
            <person name="Bostroem C."/>
            <person name="Chovatia M."/>
            <person name="Grimwood J."/>
            <person name="Jenkins J.W."/>
            <person name="Jueterbock A."/>
            <person name="Mraz A."/>
            <person name="Stam W.T."/>
            <person name="Tice H."/>
            <person name="Bornberg-Bauer E."/>
            <person name="Green P.J."/>
            <person name="Pearson G.A."/>
            <person name="Procaccini G."/>
            <person name="Duarte C.M."/>
            <person name="Schmutz J."/>
            <person name="Reusch T.B.H."/>
            <person name="Van de Peer Y."/>
        </authorList>
    </citation>
    <scope>NUCLEOTIDE SEQUENCE [LARGE SCALE GENOMIC DNA]</scope>
    <source>
        <strain evidence="2">cv. Finnish</strain>
    </source>
</reference>